<sequence>MRKIITLLTFSILFSCSKSTYYVFEEYNYDPDFRINYLHSYCALEITPKKEVIFRGTSNEYYIYNKPNTYSSSNSSSYIFIHSDKEATIIGEYGIYFCQRPSECDYFSPSVYEIETEKYRFQSAPINDFYNSHNWGKQYISYMYKDGKTDTIFALDNDMMKNFIKNEKGFRYANIPWFPPYLVKVKKIDYNKFKEKSSRLKYAHFKDPRKFGGKVLHVDKPY</sequence>
<dbReference type="RefSeq" id="WP_077225960.1">
    <property type="nucleotide sequence ID" value="NZ_CP146888.1"/>
</dbReference>
<evidence type="ECO:0000313" key="1">
    <source>
        <dbReference type="EMBL" id="RVU88522.1"/>
    </source>
</evidence>
<organism evidence="1">
    <name type="scientific">Flavobacterium columnare</name>
    <dbReference type="NCBI Taxonomy" id="996"/>
    <lineage>
        <taxon>Bacteria</taxon>
        <taxon>Pseudomonadati</taxon>
        <taxon>Bacteroidota</taxon>
        <taxon>Flavobacteriia</taxon>
        <taxon>Flavobacteriales</taxon>
        <taxon>Flavobacteriaceae</taxon>
        <taxon>Flavobacterium</taxon>
    </lineage>
</organism>
<comment type="caution">
    <text evidence="1">The sequence shown here is derived from an EMBL/GenBank/DDBJ whole genome shotgun (WGS) entry which is preliminary data.</text>
</comment>
<evidence type="ECO:0008006" key="2">
    <source>
        <dbReference type="Google" id="ProtNLM"/>
    </source>
</evidence>
<proteinExistence type="predicted"/>
<dbReference type="PROSITE" id="PS51257">
    <property type="entry name" value="PROKAR_LIPOPROTEIN"/>
    <property type="match status" value="1"/>
</dbReference>
<dbReference type="AlphaFoldDB" id="A0AA94F515"/>
<accession>A0AA94F515</accession>
<name>A0AA94F515_9FLAO</name>
<dbReference type="EMBL" id="RWGX01000004">
    <property type="protein sequence ID" value="RVU88522.1"/>
    <property type="molecule type" value="Genomic_DNA"/>
</dbReference>
<gene>
    <name evidence="1" type="ORF">EJB19_10225</name>
</gene>
<reference evidence="1" key="1">
    <citation type="submission" date="2018-12" db="EMBL/GenBank/DDBJ databases">
        <title>Draft genome sequence of Flaovobacterium columnare BGFS27 isolated from channel catfish in Alabama.</title>
        <authorList>
            <person name="Cai W."/>
            <person name="Arias C."/>
        </authorList>
    </citation>
    <scope>NUCLEOTIDE SEQUENCE [LARGE SCALE GENOMIC DNA]</scope>
    <source>
        <strain evidence="1">BGFS27</strain>
    </source>
</reference>
<protein>
    <recommendedName>
        <fullName evidence="2">Lipoprotein</fullName>
    </recommendedName>
</protein>